<feature type="transmembrane region" description="Helical" evidence="1">
    <location>
        <begin position="60"/>
        <end position="83"/>
    </location>
</feature>
<name>A0ABQ6WWB1_9EURO</name>
<dbReference type="InterPro" id="IPR049326">
    <property type="entry name" value="Rhodopsin_dom_fungi"/>
</dbReference>
<reference evidence="3 4" key="1">
    <citation type="submission" date="2019-04" db="EMBL/GenBank/DDBJ databases">
        <authorList>
            <consortium name="DOE Joint Genome Institute"/>
            <person name="Mondo S."/>
            <person name="Kjaerbolling I."/>
            <person name="Vesth T."/>
            <person name="Frisvad J.C."/>
            <person name="Nybo J.L."/>
            <person name="Theobald S."/>
            <person name="Kildgaard S."/>
            <person name="Isbrandt T."/>
            <person name="Kuo A."/>
            <person name="Sato A."/>
            <person name="Lyhne E.K."/>
            <person name="Kogle M.E."/>
            <person name="Wiebenga A."/>
            <person name="Kun R.S."/>
            <person name="Lubbers R.J."/>
            <person name="Makela M.R."/>
            <person name="Barry K."/>
            <person name="Chovatia M."/>
            <person name="Clum A."/>
            <person name="Daum C."/>
            <person name="Haridas S."/>
            <person name="He G."/>
            <person name="LaButti K."/>
            <person name="Lipzen A."/>
            <person name="Riley R."/>
            <person name="Salamov A."/>
            <person name="Simmons B.A."/>
            <person name="Magnuson J.K."/>
            <person name="Henrissat B."/>
            <person name="Mortensen U.H."/>
            <person name="Larsen T.O."/>
            <person name="Devries R.P."/>
            <person name="Grigoriev I.V."/>
            <person name="Machida M."/>
            <person name="Baker S.E."/>
            <person name="Andersen M.R."/>
            <person name="Cantor M.N."/>
            <person name="Hua S.X."/>
        </authorList>
    </citation>
    <scope>NUCLEOTIDE SEQUENCE [LARGE SCALE GENOMIC DNA]</scope>
    <source>
        <strain evidence="3 4">CBS 117616</strain>
    </source>
</reference>
<feature type="transmembrane region" description="Helical" evidence="1">
    <location>
        <begin position="103"/>
        <end position="125"/>
    </location>
</feature>
<keyword evidence="1" id="KW-0472">Membrane</keyword>
<feature type="transmembrane region" description="Helical" evidence="1">
    <location>
        <begin position="27"/>
        <end position="48"/>
    </location>
</feature>
<dbReference type="EMBL" id="ML735702">
    <property type="protein sequence ID" value="KAE8421310.1"/>
    <property type="molecule type" value="Genomic_DNA"/>
</dbReference>
<proteinExistence type="predicted"/>
<dbReference type="Proteomes" id="UP000325395">
    <property type="component" value="Unassembled WGS sequence"/>
</dbReference>
<keyword evidence="1" id="KW-1133">Transmembrane helix</keyword>
<gene>
    <name evidence="3" type="ORF">BDV36DRAFT_292504</name>
</gene>
<feature type="domain" description="Rhodopsin" evidence="2">
    <location>
        <begin position="2"/>
        <end position="200"/>
    </location>
</feature>
<keyword evidence="4" id="KW-1185">Reference proteome</keyword>
<dbReference type="Pfam" id="PF20684">
    <property type="entry name" value="Fung_rhodopsin"/>
    <property type="match status" value="1"/>
</dbReference>
<dbReference type="PANTHER" id="PTHR38794">
    <property type="entry name" value="INTEGRAL MEMBRANE PROTEIN"/>
    <property type="match status" value="1"/>
</dbReference>
<evidence type="ECO:0000259" key="2">
    <source>
        <dbReference type="Pfam" id="PF20684"/>
    </source>
</evidence>
<organism evidence="3 4">
    <name type="scientific">Aspergillus pseudocaelatus</name>
    <dbReference type="NCBI Taxonomy" id="1825620"/>
    <lineage>
        <taxon>Eukaryota</taxon>
        <taxon>Fungi</taxon>
        <taxon>Dikarya</taxon>
        <taxon>Ascomycota</taxon>
        <taxon>Pezizomycotina</taxon>
        <taxon>Eurotiomycetes</taxon>
        <taxon>Eurotiomycetidae</taxon>
        <taxon>Eurotiales</taxon>
        <taxon>Aspergillaceae</taxon>
        <taxon>Aspergillus</taxon>
        <taxon>Aspergillus subgen. Circumdati</taxon>
    </lineage>
</organism>
<keyword evidence="1" id="KW-0812">Transmembrane</keyword>
<feature type="transmembrane region" description="Helical" evidence="1">
    <location>
        <begin position="137"/>
        <end position="159"/>
    </location>
</feature>
<protein>
    <recommendedName>
        <fullName evidence="2">Rhodopsin domain-containing protein</fullName>
    </recommendedName>
</protein>
<accession>A0ABQ6WWB1</accession>
<dbReference type="PANTHER" id="PTHR38794:SF1">
    <property type="entry name" value="INTEGRAL MEMBRANE PROTEIN"/>
    <property type="match status" value="1"/>
</dbReference>
<evidence type="ECO:0000313" key="4">
    <source>
        <dbReference type="Proteomes" id="UP000325395"/>
    </source>
</evidence>
<evidence type="ECO:0000256" key="1">
    <source>
        <dbReference type="SAM" id="Phobius"/>
    </source>
</evidence>
<evidence type="ECO:0000313" key="3">
    <source>
        <dbReference type="EMBL" id="KAE8421310.1"/>
    </source>
</evidence>
<sequence>MATANGYGNHYQSLSETSLQKVMKSQYAATILFISSMGFSKLSVIYFIRTVTPPFNPDRLITAGLELLTILWAGIGILTTAFQCKLPRAWDYLHGECIQHGSWWSYMCVMNILTDAGVMAHGIFIVTRLQMRLKRKLTLTIIFGLRTCVIAASACQAFYANQAVESPDPTSDTSPFTISTQVTQCLGLITCCSPQFKPFIDNLRSLGFYIDGMSRYGASDAKYKEPMTLPRKQDELSGQQHELETISPFKRSCQTEVTASSSKRGWDEESQSSQTHIIHKVRTWTVTESV</sequence>